<dbReference type="Gene3D" id="3.40.50.720">
    <property type="entry name" value="NAD(P)-binding Rossmann-like Domain"/>
    <property type="match status" value="1"/>
</dbReference>
<dbReference type="OrthoDB" id="9814124at2"/>
<organism evidence="2 3">
    <name type="scientific">Erythrobacter insulae</name>
    <dbReference type="NCBI Taxonomy" id="2584124"/>
    <lineage>
        <taxon>Bacteria</taxon>
        <taxon>Pseudomonadati</taxon>
        <taxon>Pseudomonadota</taxon>
        <taxon>Alphaproteobacteria</taxon>
        <taxon>Sphingomonadales</taxon>
        <taxon>Erythrobacteraceae</taxon>
        <taxon>Erythrobacter/Porphyrobacter group</taxon>
        <taxon>Erythrobacter</taxon>
    </lineage>
</organism>
<dbReference type="AlphaFoldDB" id="A0A547P984"/>
<dbReference type="InterPro" id="IPR016040">
    <property type="entry name" value="NAD(P)-bd_dom"/>
</dbReference>
<evidence type="ECO:0000313" key="2">
    <source>
        <dbReference type="EMBL" id="TRD10693.1"/>
    </source>
</evidence>
<dbReference type="SUPFAM" id="SSF51735">
    <property type="entry name" value="NAD(P)-binding Rossmann-fold domains"/>
    <property type="match status" value="1"/>
</dbReference>
<dbReference type="InterPro" id="IPR036291">
    <property type="entry name" value="NAD(P)-bd_dom_sf"/>
</dbReference>
<dbReference type="InterPro" id="IPR051207">
    <property type="entry name" value="ComplexI_NDUFA9_subunit"/>
</dbReference>
<dbReference type="GO" id="GO:0044877">
    <property type="term" value="F:protein-containing complex binding"/>
    <property type="evidence" value="ECO:0007669"/>
    <property type="project" value="TreeGrafter"/>
</dbReference>
<comment type="caution">
    <text evidence="2">The sequence shown here is derived from an EMBL/GenBank/DDBJ whole genome shotgun (WGS) entry which is preliminary data.</text>
</comment>
<evidence type="ECO:0000259" key="1">
    <source>
        <dbReference type="Pfam" id="PF13460"/>
    </source>
</evidence>
<gene>
    <name evidence="2" type="ORF">FGU71_01635</name>
</gene>
<dbReference type="EMBL" id="VHJK01000001">
    <property type="protein sequence ID" value="TRD10693.1"/>
    <property type="molecule type" value="Genomic_DNA"/>
</dbReference>
<dbReference type="RefSeq" id="WP_142786955.1">
    <property type="nucleotide sequence ID" value="NZ_VHJK01000001.1"/>
</dbReference>
<feature type="domain" description="NAD(P)-binding" evidence="1">
    <location>
        <begin position="8"/>
        <end position="148"/>
    </location>
</feature>
<dbReference type="PANTHER" id="PTHR12126">
    <property type="entry name" value="NADH-UBIQUINONE OXIDOREDUCTASE 39 KDA SUBUNIT-RELATED"/>
    <property type="match status" value="1"/>
</dbReference>
<evidence type="ECO:0000313" key="3">
    <source>
        <dbReference type="Proteomes" id="UP000316343"/>
    </source>
</evidence>
<protein>
    <submittedName>
        <fullName evidence="2">NAD-dependent epimerase/dehydratase family protein</fullName>
    </submittedName>
</protein>
<dbReference type="Proteomes" id="UP000316343">
    <property type="component" value="Unassembled WGS sequence"/>
</dbReference>
<name>A0A547P984_9SPHN</name>
<dbReference type="PANTHER" id="PTHR12126:SF11">
    <property type="entry name" value="NADH DEHYDROGENASE [UBIQUINONE] 1 ALPHA SUBCOMPLEX SUBUNIT 9, MITOCHONDRIAL"/>
    <property type="match status" value="1"/>
</dbReference>
<dbReference type="Pfam" id="PF13460">
    <property type="entry name" value="NAD_binding_10"/>
    <property type="match status" value="1"/>
</dbReference>
<reference evidence="2 3" key="1">
    <citation type="submission" date="2019-06" db="EMBL/GenBank/DDBJ databases">
        <title>Erythrobacter insulae sp. nov., isolated from a tidal flat.</title>
        <authorList>
            <person name="Yoon J.-H."/>
        </authorList>
    </citation>
    <scope>NUCLEOTIDE SEQUENCE [LARGE SCALE GENOMIC DNA]</scope>
    <source>
        <strain evidence="2 3">JBTF-M21</strain>
    </source>
</reference>
<sequence length="304" mass="33051">MSVIAMTGATGFVGSATLEAALHRAHGVRALTRSPQPAHNRTQWVRGTLDDTKALNELVTGSDAVIHIAGLTNTPNPGRFEAANVTGTANMIAAAKDAGVQRFVFVSSLSAREPDLSAYGRSKARAEELVKDSGLDWTIVRPPAVYGPGDKDMFELFRVARFGFVPVPSAGRTSIIHVEDLARLLVALVPENPVTLRRIYEPWDDNAFGYEHSELAQMIGEAMGNDNAKALPLSPAIMQFGAKVDGFLRGANAKLTPDRVGYMLHPDWVCDMKKAPPLSVWQAVWSGPEGLKMTAEWYREQGWL</sequence>
<accession>A0A547P984</accession>
<proteinExistence type="predicted"/>
<keyword evidence="3" id="KW-1185">Reference proteome</keyword>